<dbReference type="AlphaFoldDB" id="A0A0F9QEE0"/>
<reference evidence="1" key="1">
    <citation type="journal article" date="2015" name="Nature">
        <title>Complex archaea that bridge the gap between prokaryotes and eukaryotes.</title>
        <authorList>
            <person name="Spang A."/>
            <person name="Saw J.H."/>
            <person name="Jorgensen S.L."/>
            <person name="Zaremba-Niedzwiedzka K."/>
            <person name="Martijn J."/>
            <person name="Lind A.E."/>
            <person name="van Eijk R."/>
            <person name="Schleper C."/>
            <person name="Guy L."/>
            <person name="Ettema T.J."/>
        </authorList>
    </citation>
    <scope>NUCLEOTIDE SEQUENCE</scope>
</reference>
<name>A0A0F9QEE0_9ZZZZ</name>
<evidence type="ECO:0000313" key="1">
    <source>
        <dbReference type="EMBL" id="KKN40879.1"/>
    </source>
</evidence>
<protein>
    <submittedName>
        <fullName evidence="1">Uncharacterized protein</fullName>
    </submittedName>
</protein>
<dbReference type="EMBL" id="LAZR01001681">
    <property type="protein sequence ID" value="KKN40879.1"/>
    <property type="molecule type" value="Genomic_DNA"/>
</dbReference>
<organism evidence="1">
    <name type="scientific">marine sediment metagenome</name>
    <dbReference type="NCBI Taxonomy" id="412755"/>
    <lineage>
        <taxon>unclassified sequences</taxon>
        <taxon>metagenomes</taxon>
        <taxon>ecological metagenomes</taxon>
    </lineage>
</organism>
<proteinExistence type="predicted"/>
<sequence length="62" mass="7378">MIHKLRYTKVQTAANTLKIIIRCDVCKEAKQFHITPNQMMQYIDGKAKEADKWYFKCSKIQK</sequence>
<gene>
    <name evidence="1" type="ORF">LCGC14_0729010</name>
</gene>
<accession>A0A0F9QEE0</accession>
<comment type="caution">
    <text evidence="1">The sequence shown here is derived from an EMBL/GenBank/DDBJ whole genome shotgun (WGS) entry which is preliminary data.</text>
</comment>